<dbReference type="PANTHER" id="PTHR42924:SF3">
    <property type="entry name" value="POLYMERASE_HISTIDINOL PHOSPHATASE N-TERMINAL DOMAIN-CONTAINING PROTEIN"/>
    <property type="match status" value="1"/>
</dbReference>
<organism evidence="2 3">
    <name type="scientific">Corallincola platygyrae</name>
    <dbReference type="NCBI Taxonomy" id="1193278"/>
    <lineage>
        <taxon>Bacteria</taxon>
        <taxon>Pseudomonadati</taxon>
        <taxon>Pseudomonadota</taxon>
        <taxon>Gammaproteobacteria</taxon>
        <taxon>Alteromonadales</taxon>
        <taxon>Psychromonadaceae</taxon>
        <taxon>Corallincola</taxon>
    </lineage>
</organism>
<dbReference type="SUPFAM" id="SSF89550">
    <property type="entry name" value="PHP domain-like"/>
    <property type="match status" value="1"/>
</dbReference>
<keyword evidence="3" id="KW-1185">Reference proteome</keyword>
<evidence type="ECO:0000313" key="3">
    <source>
        <dbReference type="Proteomes" id="UP001597380"/>
    </source>
</evidence>
<dbReference type="Gene3D" id="1.10.150.650">
    <property type="match status" value="1"/>
</dbReference>
<dbReference type="PANTHER" id="PTHR42924">
    <property type="entry name" value="EXONUCLEASE"/>
    <property type="match status" value="1"/>
</dbReference>
<evidence type="ECO:0000259" key="1">
    <source>
        <dbReference type="SMART" id="SM00481"/>
    </source>
</evidence>
<feature type="domain" description="Polymerase/histidinol phosphatase N-terminal" evidence="1">
    <location>
        <begin position="4"/>
        <end position="71"/>
    </location>
</feature>
<evidence type="ECO:0000313" key="2">
    <source>
        <dbReference type="EMBL" id="MFD2094363.1"/>
    </source>
</evidence>
<dbReference type="Proteomes" id="UP001597380">
    <property type="component" value="Unassembled WGS sequence"/>
</dbReference>
<dbReference type="InterPro" id="IPR004013">
    <property type="entry name" value="PHP_dom"/>
</dbReference>
<dbReference type="InterPro" id="IPR003141">
    <property type="entry name" value="Pol/His_phosphatase_N"/>
</dbReference>
<dbReference type="EMBL" id="JBHUHT010000003">
    <property type="protein sequence ID" value="MFD2094363.1"/>
    <property type="molecule type" value="Genomic_DNA"/>
</dbReference>
<dbReference type="InterPro" id="IPR016195">
    <property type="entry name" value="Pol/histidinol_Pase-like"/>
</dbReference>
<dbReference type="NCBIfam" id="NF047791">
    <property type="entry name" value="RNaseRnm"/>
    <property type="match status" value="1"/>
</dbReference>
<sequence>MLIYDLHSHSTASDGMLSPEQLVKRAVERRVDVLALTDHDTTAGLQAGWQAIAADDLPLTLISGVEISCSWEGMEIHIVGLGFDEQHPTIRALLDAQAERRRVRAEGIAAKLEKIGIHSALEKAQALAEGGAVTRAHFARVLKADGVVDKLDTAFKKYLRKGKRAYVSPGWCSIEQAIEAIQGAGGVAVVAHPTKYQISWKWVRKLLESFAGWGGDAVEVAMTQQMPNEKRKLADLAVEFGLLASQGSDFHYPESWVELGKNLWLPSGIDPIWQRWEAQK</sequence>
<gene>
    <name evidence="2" type="ORF">ACFSJ3_00060</name>
</gene>
<dbReference type="RefSeq" id="WP_345337816.1">
    <property type="nucleotide sequence ID" value="NZ_BAABLI010000003.1"/>
</dbReference>
<reference evidence="3" key="1">
    <citation type="journal article" date="2019" name="Int. J. Syst. Evol. Microbiol.">
        <title>The Global Catalogue of Microorganisms (GCM) 10K type strain sequencing project: providing services to taxonomists for standard genome sequencing and annotation.</title>
        <authorList>
            <consortium name="The Broad Institute Genomics Platform"/>
            <consortium name="The Broad Institute Genome Sequencing Center for Infectious Disease"/>
            <person name="Wu L."/>
            <person name="Ma J."/>
        </authorList>
    </citation>
    <scope>NUCLEOTIDE SEQUENCE [LARGE SCALE GENOMIC DNA]</scope>
    <source>
        <strain evidence="3">CGMCC 1.10992</strain>
    </source>
</reference>
<dbReference type="Pfam" id="PF02811">
    <property type="entry name" value="PHP"/>
    <property type="match status" value="1"/>
</dbReference>
<dbReference type="InterPro" id="IPR052018">
    <property type="entry name" value="PHP_domain"/>
</dbReference>
<protein>
    <submittedName>
        <fullName evidence="2">PHP domain-containing protein</fullName>
    </submittedName>
</protein>
<dbReference type="CDD" id="cd07438">
    <property type="entry name" value="PHP_HisPPase_AMP"/>
    <property type="match status" value="1"/>
</dbReference>
<dbReference type="SMART" id="SM00481">
    <property type="entry name" value="POLIIIAc"/>
    <property type="match status" value="1"/>
</dbReference>
<comment type="caution">
    <text evidence="2">The sequence shown here is derived from an EMBL/GenBank/DDBJ whole genome shotgun (WGS) entry which is preliminary data.</text>
</comment>
<accession>A0ABW4XJB0</accession>
<proteinExistence type="predicted"/>
<name>A0ABW4XJB0_9GAMM</name>
<dbReference type="Gene3D" id="3.20.20.140">
    <property type="entry name" value="Metal-dependent hydrolases"/>
    <property type="match status" value="1"/>
</dbReference>